<dbReference type="AlphaFoldDB" id="A0AAN6WUM8"/>
<comment type="caution">
    <text evidence="2">The sequence shown here is derived from an EMBL/GenBank/DDBJ whole genome shotgun (WGS) entry which is preliminary data.</text>
</comment>
<proteinExistence type="predicted"/>
<organism evidence="2 3">
    <name type="scientific">Podospora australis</name>
    <dbReference type="NCBI Taxonomy" id="1536484"/>
    <lineage>
        <taxon>Eukaryota</taxon>
        <taxon>Fungi</taxon>
        <taxon>Dikarya</taxon>
        <taxon>Ascomycota</taxon>
        <taxon>Pezizomycotina</taxon>
        <taxon>Sordariomycetes</taxon>
        <taxon>Sordariomycetidae</taxon>
        <taxon>Sordariales</taxon>
        <taxon>Podosporaceae</taxon>
        <taxon>Podospora</taxon>
    </lineage>
</organism>
<keyword evidence="3" id="KW-1185">Reference proteome</keyword>
<reference evidence="2" key="1">
    <citation type="journal article" date="2023" name="Mol. Phylogenet. Evol.">
        <title>Genome-scale phylogeny and comparative genomics of the fungal order Sordariales.</title>
        <authorList>
            <person name="Hensen N."/>
            <person name="Bonometti L."/>
            <person name="Westerberg I."/>
            <person name="Brannstrom I.O."/>
            <person name="Guillou S."/>
            <person name="Cros-Aarteil S."/>
            <person name="Calhoun S."/>
            <person name="Haridas S."/>
            <person name="Kuo A."/>
            <person name="Mondo S."/>
            <person name="Pangilinan J."/>
            <person name="Riley R."/>
            <person name="LaButti K."/>
            <person name="Andreopoulos B."/>
            <person name="Lipzen A."/>
            <person name="Chen C."/>
            <person name="Yan M."/>
            <person name="Daum C."/>
            <person name="Ng V."/>
            <person name="Clum A."/>
            <person name="Steindorff A."/>
            <person name="Ohm R.A."/>
            <person name="Martin F."/>
            <person name="Silar P."/>
            <person name="Natvig D.O."/>
            <person name="Lalanne C."/>
            <person name="Gautier V."/>
            <person name="Ament-Velasquez S.L."/>
            <person name="Kruys A."/>
            <person name="Hutchinson M.I."/>
            <person name="Powell A.J."/>
            <person name="Barry K."/>
            <person name="Miller A.N."/>
            <person name="Grigoriev I.V."/>
            <person name="Debuchy R."/>
            <person name="Gladieux P."/>
            <person name="Hiltunen Thoren M."/>
            <person name="Johannesson H."/>
        </authorList>
    </citation>
    <scope>NUCLEOTIDE SEQUENCE</scope>
    <source>
        <strain evidence="2">PSN309</strain>
    </source>
</reference>
<feature type="compositionally biased region" description="Low complexity" evidence="1">
    <location>
        <begin position="72"/>
        <end position="87"/>
    </location>
</feature>
<feature type="region of interest" description="Disordered" evidence="1">
    <location>
        <begin position="350"/>
        <end position="426"/>
    </location>
</feature>
<reference evidence="2" key="2">
    <citation type="submission" date="2023-05" db="EMBL/GenBank/DDBJ databases">
        <authorList>
            <consortium name="Lawrence Berkeley National Laboratory"/>
            <person name="Steindorff A."/>
            <person name="Hensen N."/>
            <person name="Bonometti L."/>
            <person name="Westerberg I."/>
            <person name="Brannstrom I.O."/>
            <person name="Guillou S."/>
            <person name="Cros-Aarteil S."/>
            <person name="Calhoun S."/>
            <person name="Haridas S."/>
            <person name="Kuo A."/>
            <person name="Mondo S."/>
            <person name="Pangilinan J."/>
            <person name="Riley R."/>
            <person name="Labutti K."/>
            <person name="Andreopoulos B."/>
            <person name="Lipzen A."/>
            <person name="Chen C."/>
            <person name="Yanf M."/>
            <person name="Daum C."/>
            <person name="Ng V."/>
            <person name="Clum A."/>
            <person name="Ohm R."/>
            <person name="Martin F."/>
            <person name="Silar P."/>
            <person name="Natvig D."/>
            <person name="Lalanne C."/>
            <person name="Gautier V."/>
            <person name="Ament-Velasquez S.L."/>
            <person name="Kruys A."/>
            <person name="Hutchinson M.I."/>
            <person name="Powell A.J."/>
            <person name="Barry K."/>
            <person name="Miller A.N."/>
            <person name="Grigoriev I.V."/>
            <person name="Debuchy R."/>
            <person name="Gladieux P."/>
            <person name="Thoren M.H."/>
            <person name="Johannesson H."/>
        </authorList>
    </citation>
    <scope>NUCLEOTIDE SEQUENCE</scope>
    <source>
        <strain evidence="2">PSN309</strain>
    </source>
</reference>
<protein>
    <submittedName>
        <fullName evidence="2">Uncharacterized protein</fullName>
    </submittedName>
</protein>
<evidence type="ECO:0000313" key="2">
    <source>
        <dbReference type="EMBL" id="KAK4188703.1"/>
    </source>
</evidence>
<feature type="compositionally biased region" description="Gly residues" evidence="1">
    <location>
        <begin position="190"/>
        <end position="203"/>
    </location>
</feature>
<dbReference type="Proteomes" id="UP001302126">
    <property type="component" value="Unassembled WGS sequence"/>
</dbReference>
<evidence type="ECO:0000256" key="1">
    <source>
        <dbReference type="SAM" id="MobiDB-lite"/>
    </source>
</evidence>
<evidence type="ECO:0000313" key="3">
    <source>
        <dbReference type="Proteomes" id="UP001302126"/>
    </source>
</evidence>
<feature type="compositionally biased region" description="Polar residues" evidence="1">
    <location>
        <begin position="289"/>
        <end position="303"/>
    </location>
</feature>
<feature type="region of interest" description="Disordered" evidence="1">
    <location>
        <begin position="72"/>
        <end position="221"/>
    </location>
</feature>
<gene>
    <name evidence="2" type="ORF">QBC35DRAFT_495796</name>
</gene>
<feature type="region of interest" description="Disordered" evidence="1">
    <location>
        <begin position="275"/>
        <end position="303"/>
    </location>
</feature>
<name>A0AAN6WUM8_9PEZI</name>
<sequence length="796" mass="85960">MMPAKGRNTAAPSLLPPVDSEATVPFSELFNTGFDRATIDAAAQFTDRSIFVAPNGRRYRIEPIDDQDFPAAATAASTAAADSTPASAPAPVPPALSAAADPVRPPAQPTAYHQISFSPHSSPSIATIPSTRVGSSLPNSLGYTVSATWGRSPSDASYHSYSSGGYSTYQPQPQPPTSQQQQPQQLRPPGGRGGGGTGGGTGGEPPREAITNAQGTQPKSPAHEVTTMMTHLNITNDNNRNHSHFGANPLYGLSDGGVQAAEALTDPYVGVAPGSLTSPRLSVSHHEQPQQSPRSPYDNPSTAPVSWTDVDYVNYTQQANYHVQTSRQMATAGTGLPSLMGEAIPIVSTSPASSPLLPHPHLHRPSDPLSPGMPPISPEKEFYEGPPNGGYYYPPQSSSFSSSSHNPHLAVHSAPPSITGRSPSYATIGSTSGIEYDTLTPVVVYPSGTAPSMSSDGASTGRDNVLPGEDLVFDGPVKSAHSLTNPAWQEGILKVFRNNLTNDLRFHCKAFRESETYWMKAANAQLVPAYAYDPRLQNVVYIRDKESDKGAGYMQAAQGTGRPSGIYQFAEPKELFDFQARLTSHKVVLDIQSIKLVTLNKSGSREIEKHSGARLQIWHETNEGGNKSKQSDVASFVTAGTALSGPLRERQVVNSSRLMVYLGRLGEYITLMVTDDLDIKPDGQATVKIKPRKGPTPFSRRASRWPGVKAHIEKSNGTEPAALDIHGLPMEVNVDKYDLYKTFEIEFENSPSQDYFVRKWDEVIKERRKERHRLQQIQEEMEGAVFTGRSATRVIL</sequence>
<feature type="compositionally biased region" description="Polar residues" evidence="1">
    <location>
        <begin position="111"/>
        <end position="151"/>
    </location>
</feature>
<feature type="compositionally biased region" description="Low complexity" evidence="1">
    <location>
        <begin position="384"/>
        <end position="404"/>
    </location>
</feature>
<dbReference type="EMBL" id="MU864385">
    <property type="protein sequence ID" value="KAK4188703.1"/>
    <property type="molecule type" value="Genomic_DNA"/>
</dbReference>
<accession>A0AAN6WUM8</accession>
<feature type="compositionally biased region" description="Low complexity" evidence="1">
    <location>
        <begin position="152"/>
        <end position="189"/>
    </location>
</feature>